<accession>A0A1W0CN16</accession>
<dbReference type="RefSeq" id="WP_081556243.1">
    <property type="nucleotide sequence ID" value="NZ_MUKV01000024.1"/>
</dbReference>
<gene>
    <name evidence="1" type="ORF">B0T45_16675</name>
</gene>
<dbReference type="InterPro" id="IPR025153">
    <property type="entry name" value="Ead_Ea22"/>
</dbReference>
<dbReference type="Proteomes" id="UP000192721">
    <property type="component" value="Unassembled WGS sequence"/>
</dbReference>
<sequence length="146" mass="16736">MITKEQLTELHVAAEAAHRPGVFWYQQDMLERFTRHFTGAELDATYIAAANPAMVLALMADNEAKAVRIAELEQDAARFRWLRDYWHGFEHYRKAKGTIADLPREIDEQIQKQQPAHCAEKPRCTCPSGDGSLRWPCPRHPPSIPK</sequence>
<proteinExistence type="predicted"/>
<evidence type="ECO:0000313" key="1">
    <source>
        <dbReference type="EMBL" id="OQS36116.1"/>
    </source>
</evidence>
<dbReference type="AlphaFoldDB" id="A0A1W0CN16"/>
<evidence type="ECO:0000313" key="2">
    <source>
        <dbReference type="Proteomes" id="UP000192721"/>
    </source>
</evidence>
<protein>
    <submittedName>
        <fullName evidence="1">Uncharacterized protein</fullName>
    </submittedName>
</protein>
<name>A0A1W0CN16_9NEIS</name>
<dbReference type="EMBL" id="MUKV01000024">
    <property type="protein sequence ID" value="OQS36116.1"/>
    <property type="molecule type" value="Genomic_DNA"/>
</dbReference>
<organism evidence="1 2">
    <name type="scientific">Chromobacterium haemolyticum</name>
    <dbReference type="NCBI Taxonomy" id="394935"/>
    <lineage>
        <taxon>Bacteria</taxon>
        <taxon>Pseudomonadati</taxon>
        <taxon>Pseudomonadota</taxon>
        <taxon>Betaproteobacteria</taxon>
        <taxon>Neisseriales</taxon>
        <taxon>Chromobacteriaceae</taxon>
        <taxon>Chromobacterium</taxon>
    </lineage>
</organism>
<reference evidence="1 2" key="1">
    <citation type="submission" date="2017-02" db="EMBL/GenBank/DDBJ databases">
        <title>Chromobacterium haemolyticum H5244.</title>
        <authorList>
            <person name="Gulvik C.A."/>
        </authorList>
    </citation>
    <scope>NUCLEOTIDE SEQUENCE [LARGE SCALE GENOMIC DNA]</scope>
    <source>
        <strain evidence="1 2">H5244</strain>
    </source>
</reference>
<dbReference type="Pfam" id="PF13935">
    <property type="entry name" value="Ead_Ea22"/>
    <property type="match status" value="1"/>
</dbReference>
<comment type="caution">
    <text evidence="1">The sequence shown here is derived from an EMBL/GenBank/DDBJ whole genome shotgun (WGS) entry which is preliminary data.</text>
</comment>